<evidence type="ECO:0000313" key="7">
    <source>
        <dbReference type="Proteomes" id="UP000198406"/>
    </source>
</evidence>
<organism evidence="6 7">
    <name type="scientific">Fistulifera solaris</name>
    <name type="common">Oleaginous diatom</name>
    <dbReference type="NCBI Taxonomy" id="1519565"/>
    <lineage>
        <taxon>Eukaryota</taxon>
        <taxon>Sar</taxon>
        <taxon>Stramenopiles</taxon>
        <taxon>Ochrophyta</taxon>
        <taxon>Bacillariophyta</taxon>
        <taxon>Bacillariophyceae</taxon>
        <taxon>Bacillariophycidae</taxon>
        <taxon>Naviculales</taxon>
        <taxon>Naviculaceae</taxon>
        <taxon>Fistulifera</taxon>
    </lineage>
</organism>
<dbReference type="EMBL" id="BDSP01000123">
    <property type="protein sequence ID" value="GAX18014.1"/>
    <property type="molecule type" value="Genomic_DNA"/>
</dbReference>
<dbReference type="InParanoid" id="A0A1Z5JVE8"/>
<dbReference type="SMART" id="SM00591">
    <property type="entry name" value="RWD"/>
    <property type="match status" value="1"/>
</dbReference>
<feature type="region of interest" description="Disordered" evidence="4">
    <location>
        <begin position="513"/>
        <end position="560"/>
    </location>
</feature>
<keyword evidence="7" id="KW-1185">Reference proteome</keyword>
<dbReference type="Pfam" id="PF07732">
    <property type="entry name" value="Cu-oxidase_3"/>
    <property type="match status" value="1"/>
</dbReference>
<dbReference type="SUPFAM" id="SSF54495">
    <property type="entry name" value="UBC-like"/>
    <property type="match status" value="1"/>
</dbReference>
<dbReference type="InterPro" id="IPR011706">
    <property type="entry name" value="Cu-oxidase_C"/>
</dbReference>
<keyword evidence="2" id="KW-0479">Metal-binding</keyword>
<evidence type="ECO:0000259" key="5">
    <source>
        <dbReference type="PROSITE" id="PS50908"/>
    </source>
</evidence>
<accession>A0A1Z5JVE8</accession>
<dbReference type="PANTHER" id="PTHR12292">
    <property type="entry name" value="RWD DOMAIN-CONTAINING PROTEIN"/>
    <property type="match status" value="1"/>
</dbReference>
<proteinExistence type="inferred from homology"/>
<dbReference type="Proteomes" id="UP000198406">
    <property type="component" value="Unassembled WGS sequence"/>
</dbReference>
<dbReference type="SUPFAM" id="SSF49503">
    <property type="entry name" value="Cupredoxins"/>
    <property type="match status" value="3"/>
</dbReference>
<dbReference type="Pfam" id="PF00394">
    <property type="entry name" value="Cu-oxidase"/>
    <property type="match status" value="1"/>
</dbReference>
<sequence>MVESLNGIEWSETGTRLAPGYNGLPVGPTLRVRPGDTMKVTLRNNLPPGSDLDRELYAYVRDAESDENNVTAIVNRISPLGAYGAPQFGYWGLNYMNLHFHGMSLSFTEEDVHTSIDGGEEKTYTFELPEDQETGLYWYHNHAGGTAAYSYMSSLMGFIEVLPASDDTPYLTTAPGVEGASEVLMMLSEGLVNPDGSVPPLFPIVMQFNWTSVCNGHLPSATSYTFEQGEKALFRVAHAGVEPYMYLSIPDHKMIIVGLDGLPVPTPMEVDEIQLHGGQRVEFLVQFDTPGTFIMTRAPWEALPSTPEFCQEQFGIPVAPCVSYAVEREVAVINVAEGTTATTRQGLTTDSIELPGYSENYQALAAQPSVATKLVQMQQDVDAYPLFQFPFDETIANPPGVPVAFGFNDRIWNPRVAAGQVTAGTCETWDVTAFPPGTGHPFHTHTAEFLVLKRDGVDVEEPYWRDTEAINENITIHVCFNKVQPGEMFLVHCHMPSHSDIGMMAHYEVVAAETPSEPTAPTPAEPTAPTPAEPTAPTPAEPTADEPTAPTPAEPTAPSIIHSFTNKTNSIMTDHAEEQEMEAEALAAIFDHHFTIEASNRWVVTLFPETDPDAENHVGCQLLVSLPPTYPETLPLLEIEIVKGLAPEHQQELLHLANQEAAANEGSPSIFSVAECLREWLLENNRPGLDDLSMHAQMLRKQQASQIQQEKQRVFESQIITEEMTEAEKEDLEVRKRRAEGTPCNKENFLAWKKRFEAEMAQKRDEERELEKMEMSKKKGGKNEVDKSDRLTGYQLFTNKSNTLDLFEAAAENAERDSDEEDVDDDMDNVQEDLFDDDVDLDDLDFDDEDEVDGDDDDEEEDLDI</sequence>
<comment type="caution">
    <text evidence="6">The sequence shown here is derived from an EMBL/GenBank/DDBJ whole genome shotgun (WGS) entry which is preliminary data.</text>
</comment>
<feature type="region of interest" description="Disordered" evidence="4">
    <location>
        <begin position="809"/>
        <end position="865"/>
    </location>
</feature>
<evidence type="ECO:0000256" key="3">
    <source>
        <dbReference type="ARBA" id="ARBA00023002"/>
    </source>
</evidence>
<dbReference type="OrthoDB" id="59708at2759"/>
<feature type="compositionally biased region" description="Pro residues" evidence="4">
    <location>
        <begin position="518"/>
        <end position="540"/>
    </location>
</feature>
<keyword evidence="3" id="KW-0560">Oxidoreductase</keyword>
<dbReference type="InterPro" id="IPR001117">
    <property type="entry name" value="Cu-oxidase_2nd"/>
</dbReference>
<dbReference type="InterPro" id="IPR040213">
    <property type="entry name" value="GIR2-like"/>
</dbReference>
<dbReference type="Pfam" id="PF07731">
    <property type="entry name" value="Cu-oxidase_2"/>
    <property type="match status" value="1"/>
</dbReference>
<reference evidence="6 7" key="1">
    <citation type="journal article" date="2015" name="Plant Cell">
        <title>Oil accumulation by the oleaginous diatom Fistulifera solaris as revealed by the genome and transcriptome.</title>
        <authorList>
            <person name="Tanaka T."/>
            <person name="Maeda Y."/>
            <person name="Veluchamy A."/>
            <person name="Tanaka M."/>
            <person name="Abida H."/>
            <person name="Marechal E."/>
            <person name="Bowler C."/>
            <person name="Muto M."/>
            <person name="Sunaga Y."/>
            <person name="Tanaka M."/>
            <person name="Yoshino T."/>
            <person name="Taniguchi T."/>
            <person name="Fukuda Y."/>
            <person name="Nemoto M."/>
            <person name="Matsumoto M."/>
            <person name="Wong P.S."/>
            <person name="Aburatani S."/>
            <person name="Fujibuchi W."/>
        </authorList>
    </citation>
    <scope>NUCLEOTIDE SEQUENCE [LARGE SCALE GENOMIC DNA]</scope>
    <source>
        <strain evidence="6 7">JPCC DA0580</strain>
    </source>
</reference>
<dbReference type="InterPro" id="IPR002355">
    <property type="entry name" value="Cu_oxidase_Cu_BS"/>
</dbReference>
<protein>
    <submittedName>
        <fullName evidence="6">Blue copper oxidase</fullName>
    </submittedName>
</protein>
<dbReference type="InterPro" id="IPR016135">
    <property type="entry name" value="UBQ-conjugating_enzyme/RWD"/>
</dbReference>
<dbReference type="Gene3D" id="3.10.110.10">
    <property type="entry name" value="Ubiquitin Conjugating Enzyme"/>
    <property type="match status" value="1"/>
</dbReference>
<evidence type="ECO:0000256" key="4">
    <source>
        <dbReference type="SAM" id="MobiDB-lite"/>
    </source>
</evidence>
<dbReference type="PROSITE" id="PS00080">
    <property type="entry name" value="MULTICOPPER_OXIDASE2"/>
    <property type="match status" value="1"/>
</dbReference>
<dbReference type="InterPro" id="IPR008972">
    <property type="entry name" value="Cupredoxin"/>
</dbReference>
<feature type="region of interest" description="Disordered" evidence="4">
    <location>
        <begin position="764"/>
        <end position="787"/>
    </location>
</feature>
<feature type="compositionally biased region" description="Acidic residues" evidence="4">
    <location>
        <begin position="817"/>
        <end position="865"/>
    </location>
</feature>
<dbReference type="CDD" id="cd23823">
    <property type="entry name" value="RWD_GCN2"/>
    <property type="match status" value="1"/>
</dbReference>
<dbReference type="Pfam" id="PF05773">
    <property type="entry name" value="RWD"/>
    <property type="match status" value="1"/>
</dbReference>
<comment type="similarity">
    <text evidence="1">Belongs to the multicopper oxidase family.</text>
</comment>
<gene>
    <name evidence="6" type="ORF">FisN_18Hh227</name>
</gene>
<dbReference type="InterPro" id="IPR011707">
    <property type="entry name" value="Cu-oxidase-like_N"/>
</dbReference>
<name>A0A1Z5JVE8_FISSO</name>
<evidence type="ECO:0000313" key="6">
    <source>
        <dbReference type="EMBL" id="GAX18014.1"/>
    </source>
</evidence>
<dbReference type="GO" id="GO:0016491">
    <property type="term" value="F:oxidoreductase activity"/>
    <property type="evidence" value="ECO:0007669"/>
    <property type="project" value="UniProtKB-KW"/>
</dbReference>
<dbReference type="AlphaFoldDB" id="A0A1Z5JVE8"/>
<evidence type="ECO:0000256" key="2">
    <source>
        <dbReference type="ARBA" id="ARBA00022723"/>
    </source>
</evidence>
<dbReference type="Gene3D" id="2.60.40.420">
    <property type="entry name" value="Cupredoxins - blue copper proteins"/>
    <property type="match status" value="3"/>
</dbReference>
<evidence type="ECO:0000256" key="1">
    <source>
        <dbReference type="ARBA" id="ARBA00010609"/>
    </source>
</evidence>
<feature type="domain" description="RWD" evidence="5">
    <location>
        <begin position="581"/>
        <end position="684"/>
    </location>
</feature>
<dbReference type="GO" id="GO:0005507">
    <property type="term" value="F:copper ion binding"/>
    <property type="evidence" value="ECO:0007669"/>
    <property type="project" value="InterPro"/>
</dbReference>
<dbReference type="InterPro" id="IPR006575">
    <property type="entry name" value="RWD_dom"/>
</dbReference>
<dbReference type="PROSITE" id="PS50908">
    <property type="entry name" value="RWD"/>
    <property type="match status" value="1"/>
</dbReference>